<comment type="caution">
    <text evidence="2">The sequence shown here is derived from an EMBL/GenBank/DDBJ whole genome shotgun (WGS) entry which is preliminary data.</text>
</comment>
<dbReference type="Proteomes" id="UP000591131">
    <property type="component" value="Unassembled WGS sequence"/>
</dbReference>
<accession>A0A7J6MDA7</accession>
<evidence type="ECO:0000256" key="1">
    <source>
        <dbReference type="SAM" id="MobiDB-lite"/>
    </source>
</evidence>
<dbReference type="OrthoDB" id="10654611at2759"/>
<organism evidence="2 3">
    <name type="scientific">Perkinsus chesapeaki</name>
    <name type="common">Clam parasite</name>
    <name type="synonym">Perkinsus andrewsi</name>
    <dbReference type="NCBI Taxonomy" id="330153"/>
    <lineage>
        <taxon>Eukaryota</taxon>
        <taxon>Sar</taxon>
        <taxon>Alveolata</taxon>
        <taxon>Perkinsozoa</taxon>
        <taxon>Perkinsea</taxon>
        <taxon>Perkinsida</taxon>
        <taxon>Perkinsidae</taxon>
        <taxon>Perkinsus</taxon>
    </lineage>
</organism>
<gene>
    <name evidence="2" type="ORF">FOL47_002588</name>
</gene>
<evidence type="ECO:0000313" key="3">
    <source>
        <dbReference type="Proteomes" id="UP000591131"/>
    </source>
</evidence>
<feature type="region of interest" description="Disordered" evidence="1">
    <location>
        <begin position="326"/>
        <end position="350"/>
    </location>
</feature>
<evidence type="ECO:0000313" key="2">
    <source>
        <dbReference type="EMBL" id="KAF4669366.1"/>
    </source>
</evidence>
<sequence length="698" mass="76715">MPRRGVSGSMSPERTPSGRFKRITVVDRYHSYDDLRSLQSACHSRRSPSRPKSRRRRLSDSYIRGGITPILESDPLNEANLKNKRGVLTTRINALWKDYIAHSRGSSSDDDVPDINDLTGKCKPLTLKITVPYECYTLLRPSIGSERSLCRLANRMTMDEDPHAACDSQPLKLRSPAREPNSRTVPHSGALGSFYTGYTECFLEGVERGTLLAAVLRLTSYVIKSRLEGSPLRPTDATWLRPAVACISEDDKQTAKSLWFRWAASSCSLYAMRGLLTGAVSMIPLVLCPDPYMRASLSAALIARAVEIAAMRLLMRLVRTGHFGTSAVGDTDSVSEPSEGGPPRLGTADWDWGPLEPESYEIKVSPPRKESTPTEGPTTNEVVRPLQTTSKWSSVLQQLMGTASCKSAGCDWPQASNSRRCGVTRLMAIVSVGVLRRTHSMLAAIGLYLVLSPKLEVLSAATIERAVLFGGVNSKSSFPALKSGLRYVALSALLHLLPQLLRKTSIVGAVSQDWQTLLSRSVSTSTALMMLRWMPELLQRSVDSVLPDRSAPMIKIVERFFICWLTARTSSKMLCSLDLRLMLSVSLLAWPLRAMSIRAMETVLGCNTTALLDPLILAPLLGPMNLSSAGLAKRLGLFAVEAALLGAAGATLLDAYLRQPLLVSVVDYKVARRLLDDDRKHIHLFYDGDNRIALHRVI</sequence>
<keyword evidence="3" id="KW-1185">Reference proteome</keyword>
<proteinExistence type="predicted"/>
<protein>
    <submittedName>
        <fullName evidence="2">Uncharacterized protein</fullName>
    </submittedName>
</protein>
<dbReference type="EMBL" id="JAAPAO010000172">
    <property type="protein sequence ID" value="KAF4669366.1"/>
    <property type="molecule type" value="Genomic_DNA"/>
</dbReference>
<dbReference type="AlphaFoldDB" id="A0A7J6MDA7"/>
<feature type="region of interest" description="Disordered" evidence="1">
    <location>
        <begin position="1"/>
        <end position="20"/>
    </location>
</feature>
<feature type="region of interest" description="Disordered" evidence="1">
    <location>
        <begin position="161"/>
        <end position="184"/>
    </location>
</feature>
<name>A0A7J6MDA7_PERCH</name>
<reference evidence="2 3" key="1">
    <citation type="submission" date="2020-04" db="EMBL/GenBank/DDBJ databases">
        <title>Perkinsus chesapeaki whole genome sequence.</title>
        <authorList>
            <person name="Bogema D.R."/>
        </authorList>
    </citation>
    <scope>NUCLEOTIDE SEQUENCE [LARGE SCALE GENOMIC DNA]</scope>
    <source>
        <strain evidence="2">ATCC PRA-425</strain>
    </source>
</reference>
<feature type="region of interest" description="Disordered" evidence="1">
    <location>
        <begin position="39"/>
        <end position="59"/>
    </location>
</feature>
<feature type="compositionally biased region" description="Basic residues" evidence="1">
    <location>
        <begin position="43"/>
        <end position="57"/>
    </location>
</feature>